<sequence>MNGTRGRLMIFTTTVPVISANLSDVGSRLCVYTSTSQADIQRSFISLQFCITHTAAYRSHFGSMSSVVHATIFSRF</sequence>
<accession>A0AAV4ADM3</accession>
<evidence type="ECO:0000313" key="1">
    <source>
        <dbReference type="EMBL" id="GFO04334.1"/>
    </source>
</evidence>
<organism evidence="1 2">
    <name type="scientific">Plakobranchus ocellatus</name>
    <dbReference type="NCBI Taxonomy" id="259542"/>
    <lineage>
        <taxon>Eukaryota</taxon>
        <taxon>Metazoa</taxon>
        <taxon>Spiralia</taxon>
        <taxon>Lophotrochozoa</taxon>
        <taxon>Mollusca</taxon>
        <taxon>Gastropoda</taxon>
        <taxon>Heterobranchia</taxon>
        <taxon>Euthyneura</taxon>
        <taxon>Panpulmonata</taxon>
        <taxon>Sacoglossa</taxon>
        <taxon>Placobranchoidea</taxon>
        <taxon>Plakobranchidae</taxon>
        <taxon>Plakobranchus</taxon>
    </lineage>
</organism>
<comment type="caution">
    <text evidence="1">The sequence shown here is derived from an EMBL/GenBank/DDBJ whole genome shotgun (WGS) entry which is preliminary data.</text>
</comment>
<evidence type="ECO:0000313" key="2">
    <source>
        <dbReference type="Proteomes" id="UP000735302"/>
    </source>
</evidence>
<reference evidence="1 2" key="1">
    <citation type="journal article" date="2021" name="Elife">
        <title>Chloroplast acquisition without the gene transfer in kleptoplastic sea slugs, Plakobranchus ocellatus.</title>
        <authorList>
            <person name="Maeda T."/>
            <person name="Takahashi S."/>
            <person name="Yoshida T."/>
            <person name="Shimamura S."/>
            <person name="Takaki Y."/>
            <person name="Nagai Y."/>
            <person name="Toyoda A."/>
            <person name="Suzuki Y."/>
            <person name="Arimoto A."/>
            <person name="Ishii H."/>
            <person name="Satoh N."/>
            <person name="Nishiyama T."/>
            <person name="Hasebe M."/>
            <person name="Maruyama T."/>
            <person name="Minagawa J."/>
            <person name="Obokata J."/>
            <person name="Shigenobu S."/>
        </authorList>
    </citation>
    <scope>NUCLEOTIDE SEQUENCE [LARGE SCALE GENOMIC DNA]</scope>
</reference>
<keyword evidence="2" id="KW-1185">Reference proteome</keyword>
<dbReference type="EMBL" id="BLXT01003738">
    <property type="protein sequence ID" value="GFO04334.1"/>
    <property type="molecule type" value="Genomic_DNA"/>
</dbReference>
<name>A0AAV4ADM3_9GAST</name>
<gene>
    <name evidence="1" type="ORF">PoB_003083900</name>
</gene>
<dbReference type="Proteomes" id="UP000735302">
    <property type="component" value="Unassembled WGS sequence"/>
</dbReference>
<dbReference type="AlphaFoldDB" id="A0AAV4ADM3"/>
<protein>
    <recommendedName>
        <fullName evidence="3">Secreted protein</fullName>
    </recommendedName>
</protein>
<proteinExistence type="predicted"/>
<evidence type="ECO:0008006" key="3">
    <source>
        <dbReference type="Google" id="ProtNLM"/>
    </source>
</evidence>